<evidence type="ECO:0000313" key="4">
    <source>
        <dbReference type="EMBL" id="KAG2873275.1"/>
    </source>
</evidence>
<dbReference type="GO" id="GO:0007018">
    <property type="term" value="P:microtubule-based movement"/>
    <property type="evidence" value="ECO:0007669"/>
    <property type="project" value="InterPro"/>
</dbReference>
<dbReference type="InterPro" id="IPR026983">
    <property type="entry name" value="DHC"/>
</dbReference>
<proteinExistence type="inferred from homology"/>
<sequence length="283" mass="31484">MKNVQYDLMDLDAKHFEDDFYAFRSKNKELERRLASVINQAFDDAKTIVGRFKCLDCFEDLLDRQIIKNALERKHTSLIASYASDLHVVQQIFIENWEHPPISPNLPPFAGAVTWCRGLVEHIKFPMEKLKQISPRIVLEPEDSKEAMKLYTNVMAMLQEHEVQNVKQWGISIETSSKAKLKLPLIRRDPVPGSTNIDTSTSSGAKGQQQQTVTPIPNAGLLFVNFDAALVHGGTAGASSGNVFECPVCRTQTARTDVGFHVATSVKSSTSKVGACRSRDAHG</sequence>
<dbReference type="PANTHER" id="PTHR46532">
    <property type="entry name" value="MALE FERTILITY FACTOR KL5"/>
    <property type="match status" value="1"/>
</dbReference>
<gene>
    <name evidence="4" type="ORF">PC117_g27847</name>
</gene>
<dbReference type="Pfam" id="PF08385">
    <property type="entry name" value="DHC_N1"/>
    <property type="match status" value="1"/>
</dbReference>
<dbReference type="GO" id="GO:0005858">
    <property type="term" value="C:axonemal dynein complex"/>
    <property type="evidence" value="ECO:0007669"/>
    <property type="project" value="TreeGrafter"/>
</dbReference>
<organism evidence="4 5">
    <name type="scientific">Phytophthora cactorum</name>
    <dbReference type="NCBI Taxonomy" id="29920"/>
    <lineage>
        <taxon>Eukaryota</taxon>
        <taxon>Sar</taxon>
        <taxon>Stramenopiles</taxon>
        <taxon>Oomycota</taxon>
        <taxon>Peronosporomycetes</taxon>
        <taxon>Peronosporales</taxon>
        <taxon>Peronosporaceae</taxon>
        <taxon>Phytophthora</taxon>
    </lineage>
</organism>
<dbReference type="InterPro" id="IPR013594">
    <property type="entry name" value="Dynein_heavy_tail"/>
</dbReference>
<dbReference type="GO" id="GO:0045505">
    <property type="term" value="F:dynein intermediate chain binding"/>
    <property type="evidence" value="ECO:0007669"/>
    <property type="project" value="InterPro"/>
</dbReference>
<evidence type="ECO:0000313" key="5">
    <source>
        <dbReference type="Proteomes" id="UP000736787"/>
    </source>
</evidence>
<feature type="compositionally biased region" description="Polar residues" evidence="2">
    <location>
        <begin position="193"/>
        <end position="211"/>
    </location>
</feature>
<evidence type="ECO:0000256" key="1">
    <source>
        <dbReference type="ARBA" id="ARBA00008887"/>
    </source>
</evidence>
<feature type="domain" description="Dynein heavy chain tail" evidence="3">
    <location>
        <begin position="1"/>
        <end position="231"/>
    </location>
</feature>
<dbReference type="PANTHER" id="PTHR46532:SF4">
    <property type="entry name" value="AAA+ ATPASE DOMAIN-CONTAINING PROTEIN"/>
    <property type="match status" value="1"/>
</dbReference>
<comment type="caution">
    <text evidence="4">The sequence shown here is derived from an EMBL/GenBank/DDBJ whole genome shotgun (WGS) entry which is preliminary data.</text>
</comment>
<comment type="similarity">
    <text evidence="1">Belongs to the dynein heavy chain family.</text>
</comment>
<feature type="non-terminal residue" evidence="4">
    <location>
        <position position="283"/>
    </location>
</feature>
<accession>A0A8T1A8I4</accession>
<dbReference type="GO" id="GO:0051959">
    <property type="term" value="F:dynein light intermediate chain binding"/>
    <property type="evidence" value="ECO:0007669"/>
    <property type="project" value="InterPro"/>
</dbReference>
<dbReference type="VEuPathDB" id="FungiDB:PC110_g22234"/>
<dbReference type="AlphaFoldDB" id="A0A8T1A8I4"/>
<name>A0A8T1A8I4_9STRA</name>
<evidence type="ECO:0000259" key="3">
    <source>
        <dbReference type="Pfam" id="PF08385"/>
    </source>
</evidence>
<dbReference type="EMBL" id="RCMK01003872">
    <property type="protein sequence ID" value="KAG2873275.1"/>
    <property type="molecule type" value="Genomic_DNA"/>
</dbReference>
<feature type="region of interest" description="Disordered" evidence="2">
    <location>
        <begin position="192"/>
        <end position="211"/>
    </location>
</feature>
<reference evidence="4" key="1">
    <citation type="submission" date="2018-10" db="EMBL/GenBank/DDBJ databases">
        <title>Effector identification in a new, highly contiguous assembly of the strawberry crown rot pathogen Phytophthora cactorum.</title>
        <authorList>
            <person name="Armitage A.D."/>
            <person name="Nellist C.F."/>
            <person name="Bates H."/>
            <person name="Vickerstaff R.J."/>
            <person name="Harrison R.J."/>
        </authorList>
    </citation>
    <scope>NUCLEOTIDE SEQUENCE</scope>
    <source>
        <strain evidence="4">4040</strain>
    </source>
</reference>
<protein>
    <recommendedName>
        <fullName evidence="3">Dynein heavy chain tail domain-containing protein</fullName>
    </recommendedName>
</protein>
<dbReference type="Proteomes" id="UP000736787">
    <property type="component" value="Unassembled WGS sequence"/>
</dbReference>
<evidence type="ECO:0000256" key="2">
    <source>
        <dbReference type="SAM" id="MobiDB-lite"/>
    </source>
</evidence>